<dbReference type="GO" id="GO:0005811">
    <property type="term" value="C:lipid droplet"/>
    <property type="evidence" value="ECO:0007669"/>
    <property type="project" value="InterPro"/>
</dbReference>
<reference evidence="7" key="1">
    <citation type="journal article" date="2020" name="mSystems">
        <title>Genome- and Community-Level Interaction Insights into Carbon Utilization and Element Cycling Functions of Hydrothermarchaeota in Hydrothermal Sediment.</title>
        <authorList>
            <person name="Zhou Z."/>
            <person name="Liu Y."/>
            <person name="Xu W."/>
            <person name="Pan J."/>
            <person name="Luo Z.H."/>
            <person name="Li M."/>
        </authorList>
    </citation>
    <scope>NUCLEOTIDE SEQUENCE</scope>
    <source>
        <strain evidence="7">SpSt-997</strain>
    </source>
</reference>
<keyword evidence="4 7" id="KW-0413">Isomerase</keyword>
<dbReference type="GO" id="GO:0016104">
    <property type="term" value="P:triterpenoid biosynthetic process"/>
    <property type="evidence" value="ECO:0007669"/>
    <property type="project" value="InterPro"/>
</dbReference>
<comment type="pathway">
    <text evidence="1">Secondary metabolite biosynthesis; hopanoid biosynthesis.</text>
</comment>
<dbReference type="Pfam" id="PF13243">
    <property type="entry name" value="SQHop_cyclase_C"/>
    <property type="match status" value="1"/>
</dbReference>
<dbReference type="NCBIfam" id="TIGR01787">
    <property type="entry name" value="squalene_cyclas"/>
    <property type="match status" value="1"/>
</dbReference>
<dbReference type="InterPro" id="IPR006400">
    <property type="entry name" value="Hopene-cyclase"/>
</dbReference>
<dbReference type="AlphaFoldDB" id="A0A8J4M4Y0"/>
<evidence type="ECO:0000256" key="3">
    <source>
        <dbReference type="ARBA" id="ARBA00022737"/>
    </source>
</evidence>
<accession>A0A8J4M4Y0</accession>
<dbReference type="InterPro" id="IPR032696">
    <property type="entry name" value="SQ_cyclase_C"/>
</dbReference>
<evidence type="ECO:0000259" key="5">
    <source>
        <dbReference type="Pfam" id="PF13243"/>
    </source>
</evidence>
<protein>
    <submittedName>
        <fullName evidence="7">Squalene--hopene cyclase</fullName>
        <ecNumber evidence="7">5.4.99.17</ecNumber>
    </submittedName>
</protein>
<feature type="domain" description="Squalene cyclase C-terminal" evidence="5">
    <location>
        <begin position="317"/>
        <end position="631"/>
    </location>
</feature>
<dbReference type="UniPathway" id="UPA00337"/>
<dbReference type="Pfam" id="PF13249">
    <property type="entry name" value="SQHop_cyclase_N"/>
    <property type="match status" value="1"/>
</dbReference>
<dbReference type="InterPro" id="IPR018333">
    <property type="entry name" value="Squalene_cyclase"/>
</dbReference>
<dbReference type="CDD" id="cd02892">
    <property type="entry name" value="SQCY_1"/>
    <property type="match status" value="1"/>
</dbReference>
<dbReference type="EMBL" id="DTQM01000054">
    <property type="protein sequence ID" value="HGC42146.1"/>
    <property type="molecule type" value="Genomic_DNA"/>
</dbReference>
<dbReference type="SUPFAM" id="SSF48239">
    <property type="entry name" value="Terpenoid cyclases/Protein prenyltransferases"/>
    <property type="match status" value="2"/>
</dbReference>
<dbReference type="PANTHER" id="PTHR11764">
    <property type="entry name" value="TERPENE CYCLASE/MUTASE FAMILY MEMBER"/>
    <property type="match status" value="1"/>
</dbReference>
<name>A0A8J4M4Y0_9PROT</name>
<sequence length="645" mass="71032">MPHDNALFDLLPDDHLDAAIAAAGRALARTQRPDGHFVYELEADATIPAEYVLLEHYLDRIEPELERKIGNYLRETQGTHGGWPLFHDGKLDLSASVKAYFALKAIGDDPEAPHMRRARAAILAAGGAERTNVFTRILLALFGEVPWRAVPVMPVELMIAPRWFPINLWRVSYWSRTVMVPLLVLMAKKPRARNPRGITIAELFRTPPGEIRDWIRGPYRSNWGRFFKGLDTVLRVLDPLVPARVRAVSLRRAVAFVRARLNGEDGLGAIYPAMANSVMMFDVLGYQPDHPEAAIAWAAVRKLLVIENDRAYCQPCVSPVWDTALAGHAIAEAEGNAAPPVAAACAWLGPLQITDVVGDWAAARPAVAPGGWAFQYANPYYPDVDDTAVVGMLLHRTGDPAFAPAIARARAWIIGLQCRGGGWGAFDADNDHQFLNHIPFADHGALLDPPTADVTARCVSFLAQIGMAADDPVLARAVAWLRAEQERDGSWFGRWGTNYIYGTWSVLCALNAIGLAHDDPAISRAVAFLRATQRDDGGWGEDAETYAGAPPGRYKESTPSHTAWAVLGLMAAGEVADPAVARGIRWLAEAAGRDGEWQEKPYNAVGFPRVFYLRYHGYKQYFPLLALARFRALRRGNTRRVAFGF</sequence>
<dbReference type="NCBIfam" id="TIGR01507">
    <property type="entry name" value="hopene_cyclase"/>
    <property type="match status" value="1"/>
</dbReference>
<dbReference type="EC" id="5.4.99.17" evidence="7"/>
<keyword evidence="3" id="KW-0677">Repeat</keyword>
<dbReference type="InterPro" id="IPR032697">
    <property type="entry name" value="SQ_cyclase_N"/>
</dbReference>
<comment type="similarity">
    <text evidence="2">Belongs to the terpene cyclase/mutase family.</text>
</comment>
<evidence type="ECO:0000256" key="2">
    <source>
        <dbReference type="ARBA" id="ARBA00009755"/>
    </source>
</evidence>
<dbReference type="InterPro" id="IPR008930">
    <property type="entry name" value="Terpenoid_cyclase/PrenylTrfase"/>
</dbReference>
<dbReference type="PANTHER" id="PTHR11764:SF20">
    <property type="entry name" value="LANOSTEROL SYNTHASE"/>
    <property type="match status" value="1"/>
</dbReference>
<gene>
    <name evidence="7" type="primary">shc</name>
    <name evidence="7" type="ORF">ENY07_02830</name>
</gene>
<proteinExistence type="inferred from homology"/>
<evidence type="ECO:0000313" key="7">
    <source>
        <dbReference type="EMBL" id="HGC42146.1"/>
    </source>
</evidence>
<dbReference type="SFLD" id="SFLDG01016">
    <property type="entry name" value="Prenyltransferase_Like_2"/>
    <property type="match status" value="1"/>
</dbReference>
<evidence type="ECO:0000256" key="1">
    <source>
        <dbReference type="ARBA" id="ARBA00004999"/>
    </source>
</evidence>
<dbReference type="GO" id="GO:0051007">
    <property type="term" value="F:squalene-hopene cyclase activity"/>
    <property type="evidence" value="ECO:0007669"/>
    <property type="project" value="UniProtKB-EC"/>
</dbReference>
<evidence type="ECO:0000259" key="6">
    <source>
        <dbReference type="Pfam" id="PF13249"/>
    </source>
</evidence>
<feature type="domain" description="Squalene cyclase N-terminal" evidence="6">
    <location>
        <begin position="20"/>
        <end position="308"/>
    </location>
</feature>
<comment type="caution">
    <text evidence="7">The sequence shown here is derived from an EMBL/GenBank/DDBJ whole genome shotgun (WGS) entry which is preliminary data.</text>
</comment>
<evidence type="ECO:0000256" key="4">
    <source>
        <dbReference type="ARBA" id="ARBA00023235"/>
    </source>
</evidence>
<organism evidence="7">
    <name type="scientific">Acidicaldus sp</name>
    <dbReference type="NCBI Taxonomy" id="1872105"/>
    <lineage>
        <taxon>Bacteria</taxon>
        <taxon>Pseudomonadati</taxon>
        <taxon>Pseudomonadota</taxon>
        <taxon>Alphaproteobacteria</taxon>
        <taxon>Acetobacterales</taxon>
        <taxon>Acetobacteraceae</taxon>
        <taxon>Acidicaldus</taxon>
    </lineage>
</organism>
<dbReference type="Gene3D" id="1.50.10.20">
    <property type="match status" value="2"/>
</dbReference>